<evidence type="ECO:0000256" key="6">
    <source>
        <dbReference type="ARBA" id="ARBA00023128"/>
    </source>
</evidence>
<feature type="compositionally biased region" description="Polar residues" evidence="8">
    <location>
        <begin position="571"/>
        <end position="600"/>
    </location>
</feature>
<dbReference type="HOGENOM" id="CLU_315677_0_0_1"/>
<dbReference type="PANTHER" id="PTHR48182:SF2">
    <property type="entry name" value="PROTEIN SERAC1"/>
    <property type="match status" value="1"/>
</dbReference>
<keyword evidence="5" id="KW-0256">Endoplasmic reticulum</keyword>
<dbReference type="Pfam" id="PF00071">
    <property type="entry name" value="Ras"/>
    <property type="match status" value="1"/>
</dbReference>
<keyword evidence="11" id="KW-1185">Reference proteome</keyword>
<dbReference type="Gene3D" id="3.40.50.1820">
    <property type="entry name" value="alpha/beta hydrolase"/>
    <property type="match status" value="1"/>
</dbReference>
<dbReference type="GO" id="GO:0016020">
    <property type="term" value="C:membrane"/>
    <property type="evidence" value="ECO:0007669"/>
    <property type="project" value="UniProtKB-SubCell"/>
</dbReference>
<dbReference type="FunFam" id="3.40.50.300:FF:001447">
    <property type="entry name" value="Ras-related protein Rab-1B"/>
    <property type="match status" value="1"/>
</dbReference>
<feature type="region of interest" description="Disordered" evidence="8">
    <location>
        <begin position="260"/>
        <end position="313"/>
    </location>
</feature>
<dbReference type="GeneID" id="19166814"/>
<evidence type="ECO:0000256" key="4">
    <source>
        <dbReference type="ARBA" id="ARBA00007920"/>
    </source>
</evidence>
<dbReference type="EMBL" id="AMGY01000002">
    <property type="protein sequence ID" value="EXJ89617.1"/>
    <property type="molecule type" value="Genomic_DNA"/>
</dbReference>
<feature type="compositionally biased region" description="Low complexity" evidence="8">
    <location>
        <begin position="291"/>
        <end position="313"/>
    </location>
</feature>
<evidence type="ECO:0000313" key="11">
    <source>
        <dbReference type="Proteomes" id="UP000019478"/>
    </source>
</evidence>
<dbReference type="NCBIfam" id="TIGR00231">
    <property type="entry name" value="small_GTP"/>
    <property type="match status" value="1"/>
</dbReference>
<dbReference type="InterPro" id="IPR007751">
    <property type="entry name" value="DUF676_lipase-like"/>
</dbReference>
<dbReference type="Proteomes" id="UP000019478">
    <property type="component" value="Unassembled WGS sequence"/>
</dbReference>
<dbReference type="SUPFAM" id="SSF53474">
    <property type="entry name" value="alpha/beta-Hydrolases"/>
    <property type="match status" value="1"/>
</dbReference>
<dbReference type="GO" id="GO:0003924">
    <property type="term" value="F:GTPase activity"/>
    <property type="evidence" value="ECO:0007669"/>
    <property type="project" value="InterPro"/>
</dbReference>
<dbReference type="STRING" id="1182542.W9Y9T6"/>
<dbReference type="InterPro" id="IPR027417">
    <property type="entry name" value="P-loop_NTPase"/>
</dbReference>
<feature type="region of interest" description="Disordered" evidence="8">
    <location>
        <begin position="568"/>
        <end position="618"/>
    </location>
</feature>
<accession>W9Y9T6</accession>
<comment type="caution">
    <text evidence="10">The sequence shown here is derived from an EMBL/GenBank/DDBJ whole genome shotgun (WGS) entry which is preliminary data.</text>
</comment>
<dbReference type="SMART" id="SM00175">
    <property type="entry name" value="RAB"/>
    <property type="match status" value="1"/>
</dbReference>
<dbReference type="RefSeq" id="XP_007731014.1">
    <property type="nucleotide sequence ID" value="XM_007732824.1"/>
</dbReference>
<comment type="subcellular location">
    <subcellularLocation>
        <location evidence="2">Endoplasmic reticulum</location>
    </subcellularLocation>
    <subcellularLocation>
        <location evidence="3">Membrane</location>
    </subcellularLocation>
    <subcellularLocation>
        <location evidence="1">Mitochondrion</location>
    </subcellularLocation>
</comment>
<protein>
    <recommendedName>
        <fullName evidence="9">DUF676 domain-containing protein</fullName>
    </recommendedName>
</protein>
<evidence type="ECO:0000256" key="7">
    <source>
        <dbReference type="ARBA" id="ARBA00023136"/>
    </source>
</evidence>
<dbReference type="SUPFAM" id="SSF52540">
    <property type="entry name" value="P-loop containing nucleoside triphosphate hydrolases"/>
    <property type="match status" value="1"/>
</dbReference>
<dbReference type="Gene3D" id="3.40.50.300">
    <property type="entry name" value="P-loop containing nucleotide triphosphate hydrolases"/>
    <property type="match status" value="1"/>
</dbReference>
<evidence type="ECO:0000259" key="9">
    <source>
        <dbReference type="Pfam" id="PF05057"/>
    </source>
</evidence>
<dbReference type="eggNOG" id="KOG0395">
    <property type="taxonomic scope" value="Eukaryota"/>
</dbReference>
<dbReference type="InterPro" id="IPR029058">
    <property type="entry name" value="AB_hydrolase_fold"/>
</dbReference>
<dbReference type="GO" id="GO:0005739">
    <property type="term" value="C:mitochondrion"/>
    <property type="evidence" value="ECO:0007669"/>
    <property type="project" value="UniProtKB-SubCell"/>
</dbReference>
<dbReference type="InterPro" id="IPR052374">
    <property type="entry name" value="SERAC1"/>
</dbReference>
<proteinExistence type="inferred from homology"/>
<feature type="compositionally biased region" description="Low complexity" evidence="8">
    <location>
        <begin position="608"/>
        <end position="618"/>
    </location>
</feature>
<evidence type="ECO:0000256" key="5">
    <source>
        <dbReference type="ARBA" id="ARBA00022824"/>
    </source>
</evidence>
<keyword evidence="6" id="KW-0496">Mitochondrion</keyword>
<dbReference type="OrthoDB" id="5086500at2759"/>
<comment type="similarity">
    <text evidence="4">Belongs to the putative lipase ROG1 family.</text>
</comment>
<sequence>MVLSIVYSPVDVVASPAVDIVAVHGLGGDAIHTWTHPKSKAIWLKDFLPAQIPNARIMTFGYNAAMALGQSTAEVIDHARSLLASLVDKREEPEEIQRPLIFIAHSLGGIVVKQALLQARLESRYHCIKDATRGLIFLGTPHRGSEKATYGKVLANVAQFVTSRPPARLLKALETNSATLQRLTADFRHQLPDYQVYSFYEQRPMKGFSNLIVEKYSALLDVNHEEQIPVDSDHSAMCKFETESDDTFEKVYKRVRRMMKTEPPPKAVDPADSQSTLVPHPPVDDPYHALPPSVGDSGSSPSPNSNSSDPTASNSLTVADLALQIPTFLSDFAKVMKCIQDVQKEYIVPPTLMASVAAQCHGIQTAMARLQRLDVQGAVAFKNEHQRIVHVLQTIVIGCKGALSLIEEYILDFRATAGKQIANQEKIDAKLEAVWKGEDIEELLSQLDGYQTGLTNLLVVSQSTSIHEIHSLLTDQIFALDDLIERSRISWNKKPSTMTPSGSLRFSILTHSDNFSTTAIHTDRECDETPESLMPLDHEIANSRAYRRVMFRNLRQRSRGIGIDAARTMQKKTAASSPLPTIASTSQESLVHSSDGTISRYSPLGGESSNYSNSNSNSNIHSIQVQVQQPDGPVNRLDTEGIASRTSTPTPTNMSLGLTSGLMIQRPQNRPRNFSRLDWVPRQPEQHPDTVSSLPAAESDLAFPVSDDKAVSGPETSSSSSAARQLYKLILLGGGAVGKSPLVLQFLHPGMIFASGDNWDPTIEDSYRAECSVDGKRVSLDIVDHSGQMEYSGLWEEHIRTCDSIMLVYSITSRSSYEEVLYFIEQIPRLHQTLNRNDERLPLILVGNKCDLGGHREVSTAEGQSLADNIMCPFFETSAMSNINVQEAFHEAVREIQRSRESFIDWMIGSFARATGRLHLNLRGV</sequence>
<dbReference type="PROSITE" id="PS51419">
    <property type="entry name" value="RAB"/>
    <property type="match status" value="1"/>
</dbReference>
<gene>
    <name evidence="10" type="ORF">A1O3_02684</name>
</gene>
<dbReference type="CDD" id="cd00876">
    <property type="entry name" value="Ras"/>
    <property type="match status" value="1"/>
</dbReference>
<reference evidence="10 11" key="1">
    <citation type="submission" date="2013-03" db="EMBL/GenBank/DDBJ databases">
        <title>The Genome Sequence of Capronia epimyces CBS 606.96.</title>
        <authorList>
            <consortium name="The Broad Institute Genomics Platform"/>
            <person name="Cuomo C."/>
            <person name="de Hoog S."/>
            <person name="Gorbushina A."/>
            <person name="Walker B."/>
            <person name="Young S.K."/>
            <person name="Zeng Q."/>
            <person name="Gargeya S."/>
            <person name="Fitzgerald M."/>
            <person name="Haas B."/>
            <person name="Abouelleil A."/>
            <person name="Allen A.W."/>
            <person name="Alvarado L."/>
            <person name="Arachchi H.M."/>
            <person name="Berlin A.M."/>
            <person name="Chapman S.B."/>
            <person name="Gainer-Dewar J."/>
            <person name="Goldberg J."/>
            <person name="Griggs A."/>
            <person name="Gujja S."/>
            <person name="Hansen M."/>
            <person name="Howarth C."/>
            <person name="Imamovic A."/>
            <person name="Ireland A."/>
            <person name="Larimer J."/>
            <person name="McCowan C."/>
            <person name="Murphy C."/>
            <person name="Pearson M."/>
            <person name="Poon T.W."/>
            <person name="Priest M."/>
            <person name="Roberts A."/>
            <person name="Saif S."/>
            <person name="Shea T."/>
            <person name="Sisk P."/>
            <person name="Sykes S."/>
            <person name="Wortman J."/>
            <person name="Nusbaum C."/>
            <person name="Birren B."/>
        </authorList>
    </citation>
    <scope>NUCLEOTIDE SEQUENCE [LARGE SCALE GENOMIC DNA]</scope>
    <source>
        <strain evidence="10 11">CBS 606.96</strain>
    </source>
</reference>
<dbReference type="PROSITE" id="PS51420">
    <property type="entry name" value="RHO"/>
    <property type="match status" value="1"/>
</dbReference>
<organism evidence="10 11">
    <name type="scientific">Capronia epimyces CBS 606.96</name>
    <dbReference type="NCBI Taxonomy" id="1182542"/>
    <lineage>
        <taxon>Eukaryota</taxon>
        <taxon>Fungi</taxon>
        <taxon>Dikarya</taxon>
        <taxon>Ascomycota</taxon>
        <taxon>Pezizomycotina</taxon>
        <taxon>Eurotiomycetes</taxon>
        <taxon>Chaetothyriomycetidae</taxon>
        <taxon>Chaetothyriales</taxon>
        <taxon>Herpotrichiellaceae</taxon>
        <taxon>Capronia</taxon>
    </lineage>
</organism>
<dbReference type="GO" id="GO:0005783">
    <property type="term" value="C:endoplasmic reticulum"/>
    <property type="evidence" value="ECO:0007669"/>
    <property type="project" value="UniProtKB-SubCell"/>
</dbReference>
<dbReference type="PROSITE" id="PS51421">
    <property type="entry name" value="RAS"/>
    <property type="match status" value="1"/>
</dbReference>
<dbReference type="GO" id="GO:0005525">
    <property type="term" value="F:GTP binding"/>
    <property type="evidence" value="ECO:0007669"/>
    <property type="project" value="InterPro"/>
</dbReference>
<keyword evidence="7" id="KW-0472">Membrane</keyword>
<evidence type="ECO:0000256" key="8">
    <source>
        <dbReference type="SAM" id="MobiDB-lite"/>
    </source>
</evidence>
<dbReference type="eggNOG" id="KOG2029">
    <property type="taxonomic scope" value="Eukaryota"/>
</dbReference>
<dbReference type="InterPro" id="IPR005225">
    <property type="entry name" value="Small_GTP-bd"/>
</dbReference>
<dbReference type="InterPro" id="IPR001806">
    <property type="entry name" value="Small_GTPase"/>
</dbReference>
<dbReference type="PANTHER" id="PTHR48182">
    <property type="entry name" value="PROTEIN SERAC1"/>
    <property type="match status" value="1"/>
</dbReference>
<evidence type="ECO:0000256" key="3">
    <source>
        <dbReference type="ARBA" id="ARBA00004370"/>
    </source>
</evidence>
<feature type="domain" description="DUF676" evidence="9">
    <location>
        <begin position="20"/>
        <end position="149"/>
    </location>
</feature>
<dbReference type="SMART" id="SM00174">
    <property type="entry name" value="RHO"/>
    <property type="match status" value="1"/>
</dbReference>
<evidence type="ECO:0000256" key="1">
    <source>
        <dbReference type="ARBA" id="ARBA00004173"/>
    </source>
</evidence>
<dbReference type="SMART" id="SM00173">
    <property type="entry name" value="RAS"/>
    <property type="match status" value="1"/>
</dbReference>
<dbReference type="Pfam" id="PF05057">
    <property type="entry name" value="DUF676"/>
    <property type="match status" value="1"/>
</dbReference>
<evidence type="ECO:0000313" key="10">
    <source>
        <dbReference type="EMBL" id="EXJ89617.1"/>
    </source>
</evidence>
<name>W9Y9T6_9EURO</name>
<dbReference type="AlphaFoldDB" id="W9Y9T6"/>
<evidence type="ECO:0000256" key="2">
    <source>
        <dbReference type="ARBA" id="ARBA00004240"/>
    </source>
</evidence>
<dbReference type="PRINTS" id="PR00449">
    <property type="entry name" value="RASTRNSFRMNG"/>
</dbReference>